<feature type="transmembrane region" description="Helical" evidence="6">
    <location>
        <begin position="238"/>
        <end position="257"/>
    </location>
</feature>
<comment type="subcellular location">
    <subcellularLocation>
        <location evidence="1">Cell membrane</location>
        <topology evidence="1">Multi-pass membrane protein</topology>
    </subcellularLocation>
</comment>
<feature type="transmembrane region" description="Helical" evidence="6">
    <location>
        <begin position="310"/>
        <end position="328"/>
    </location>
</feature>
<dbReference type="InterPro" id="IPR013525">
    <property type="entry name" value="ABC2_TM"/>
</dbReference>
<evidence type="ECO:0000256" key="3">
    <source>
        <dbReference type="ARBA" id="ARBA00022692"/>
    </source>
</evidence>
<feature type="transmembrane region" description="Helical" evidence="6">
    <location>
        <begin position="174"/>
        <end position="197"/>
    </location>
</feature>
<dbReference type="PANTHER" id="PTHR30294:SF29">
    <property type="entry name" value="MULTIDRUG ABC TRANSPORTER PERMEASE YBHS-RELATED"/>
    <property type="match status" value="1"/>
</dbReference>
<evidence type="ECO:0000259" key="7">
    <source>
        <dbReference type="Pfam" id="PF12698"/>
    </source>
</evidence>
<protein>
    <submittedName>
        <fullName evidence="8">ABC transporter permease</fullName>
    </submittedName>
</protein>
<gene>
    <name evidence="8" type="ORF">EZE20_03160</name>
</gene>
<dbReference type="InterPro" id="IPR051449">
    <property type="entry name" value="ABC-2_transporter_component"/>
</dbReference>
<dbReference type="PANTHER" id="PTHR30294">
    <property type="entry name" value="MEMBRANE COMPONENT OF ABC TRANSPORTER YHHJ-RELATED"/>
    <property type="match status" value="1"/>
</dbReference>
<dbReference type="GO" id="GO:0005886">
    <property type="term" value="C:plasma membrane"/>
    <property type="evidence" value="ECO:0007669"/>
    <property type="project" value="UniProtKB-SubCell"/>
</dbReference>
<evidence type="ECO:0000256" key="6">
    <source>
        <dbReference type="SAM" id="Phobius"/>
    </source>
</evidence>
<dbReference type="OrthoDB" id="9768837at2"/>
<name>A0A4R4KLV6_9BACT</name>
<evidence type="ECO:0000256" key="1">
    <source>
        <dbReference type="ARBA" id="ARBA00004651"/>
    </source>
</evidence>
<feature type="domain" description="ABC-2 type transporter transmembrane" evidence="7">
    <location>
        <begin position="19"/>
        <end position="421"/>
    </location>
</feature>
<keyword evidence="4 6" id="KW-1133">Transmembrane helix</keyword>
<keyword evidence="9" id="KW-1185">Reference proteome</keyword>
<keyword evidence="2" id="KW-1003">Cell membrane</keyword>
<dbReference type="Pfam" id="PF12698">
    <property type="entry name" value="ABC2_membrane_3"/>
    <property type="match status" value="1"/>
</dbReference>
<organism evidence="8 9">
    <name type="scientific">Arundinibacter roseus</name>
    <dbReference type="NCBI Taxonomy" id="2070510"/>
    <lineage>
        <taxon>Bacteria</taxon>
        <taxon>Pseudomonadati</taxon>
        <taxon>Bacteroidota</taxon>
        <taxon>Cytophagia</taxon>
        <taxon>Cytophagales</taxon>
        <taxon>Spirosomataceae</taxon>
        <taxon>Arundinibacter</taxon>
    </lineage>
</organism>
<evidence type="ECO:0000313" key="8">
    <source>
        <dbReference type="EMBL" id="TDB67942.1"/>
    </source>
</evidence>
<dbReference type="GO" id="GO:0140359">
    <property type="term" value="F:ABC-type transporter activity"/>
    <property type="evidence" value="ECO:0007669"/>
    <property type="project" value="InterPro"/>
</dbReference>
<comment type="caution">
    <text evidence="8">The sequence shown here is derived from an EMBL/GenBank/DDBJ whole genome shotgun (WGS) entry which is preliminary data.</text>
</comment>
<evidence type="ECO:0000313" key="9">
    <source>
        <dbReference type="Proteomes" id="UP000295706"/>
    </source>
</evidence>
<accession>A0A4R4KLV6</accession>
<dbReference type="AlphaFoldDB" id="A0A4R4KLV6"/>
<keyword evidence="5 6" id="KW-0472">Membrane</keyword>
<dbReference type="RefSeq" id="WP_132114426.1">
    <property type="nucleotide sequence ID" value="NZ_SMJU01000002.1"/>
</dbReference>
<feature type="transmembrane region" description="Helical" evidence="6">
    <location>
        <begin position="21"/>
        <end position="44"/>
    </location>
</feature>
<evidence type="ECO:0000256" key="2">
    <source>
        <dbReference type="ARBA" id="ARBA00022475"/>
    </source>
</evidence>
<dbReference type="Proteomes" id="UP000295706">
    <property type="component" value="Unassembled WGS sequence"/>
</dbReference>
<feature type="transmembrane region" description="Helical" evidence="6">
    <location>
        <begin position="399"/>
        <end position="421"/>
    </location>
</feature>
<keyword evidence="3 6" id="KW-0812">Transmembrane</keyword>
<dbReference type="EMBL" id="SMJU01000002">
    <property type="protein sequence ID" value="TDB67942.1"/>
    <property type="molecule type" value="Genomic_DNA"/>
</dbReference>
<evidence type="ECO:0000256" key="4">
    <source>
        <dbReference type="ARBA" id="ARBA00022989"/>
    </source>
</evidence>
<sequence length="448" mass="49256">MKNILLVLQREYLVRVKKKSFIIMTFLAPLLFVGFYAAVIWIAVGSTDTKTVQVLDESGLFANQFKNTEELRFVSIQQTLDTAKAQFQRGDANALVFIPENVLDNPKGVRIYAAKNVSLDLKSDIEKTIERQIENIKLTEAGITRKVLEDARVNVSSETISLNEEGEKSSSSGAATAIGGICAFLIYISVFVYGTQVMRGVTEEKTSRIVEVIISSVKPYQLMMGKIIGVALVGLTQFVLWIVLTVLLTSAAGAIFGSKMGDDPEKMQAQMEQVQKGMPGAGMNPATTAMSGADNNPVTEVLEAVGSLNIPYIIACFLFYYLGGYLLYSALFGAVGAAVDNDADTQQFMMPITLPIVFSFVFAQMALRDPDGSLAFWTSIIPFTSPIVMMVRIPFGVPIWELALSMVLLVLGFMGTTWLAARIYRVGILMYGKKVTYKELAKWIFYKA</sequence>
<dbReference type="SUPFAM" id="SSF53850">
    <property type="entry name" value="Periplasmic binding protein-like II"/>
    <property type="match status" value="1"/>
</dbReference>
<proteinExistence type="predicted"/>
<reference evidence="8 9" key="1">
    <citation type="submission" date="2019-02" db="EMBL/GenBank/DDBJ databases">
        <title>Arundinibacter roseus gen. nov., sp. nov., a new member of the family Cytophagaceae.</title>
        <authorList>
            <person name="Szuroczki S."/>
            <person name="Khayer B."/>
            <person name="Sproer C."/>
            <person name="Toumi M."/>
            <person name="Szabo A."/>
            <person name="Felfoldi T."/>
            <person name="Schumann P."/>
            <person name="Toth E."/>
        </authorList>
    </citation>
    <scope>NUCLEOTIDE SEQUENCE [LARGE SCALE GENOMIC DNA]</scope>
    <source>
        <strain evidence="8 9">DMA-k-7a</strain>
    </source>
</reference>
<dbReference type="Gene3D" id="3.40.190.10">
    <property type="entry name" value="Periplasmic binding protein-like II"/>
    <property type="match status" value="1"/>
</dbReference>
<feature type="transmembrane region" description="Helical" evidence="6">
    <location>
        <begin position="348"/>
        <end position="367"/>
    </location>
</feature>
<evidence type="ECO:0000256" key="5">
    <source>
        <dbReference type="ARBA" id="ARBA00023136"/>
    </source>
</evidence>